<comment type="similarity">
    <text evidence="10">Belongs to the MurCDEF family. MurF subfamily.</text>
</comment>
<dbReference type="GO" id="GO:0047480">
    <property type="term" value="F:UDP-N-acetylmuramoyl-tripeptide-D-alanyl-D-alanine ligase activity"/>
    <property type="evidence" value="ECO:0007669"/>
    <property type="project" value="UniProtKB-UniRule"/>
</dbReference>
<keyword evidence="8 10" id="KW-0131">Cell cycle</keyword>
<dbReference type="UniPathway" id="UPA00219"/>
<evidence type="ECO:0000256" key="2">
    <source>
        <dbReference type="ARBA" id="ARBA00022598"/>
    </source>
</evidence>
<dbReference type="InterPro" id="IPR036565">
    <property type="entry name" value="Mur-like_cat_sf"/>
</dbReference>
<sequence length="457" mass="49510">MPAFNLEEVQAITNASVYAKEKETFCDLVSDTRKISDGVLFLAFKGERFNGEDFAAEALQKGAAGVMVSRDCAPEILSACKGTVLQVEDTLQAYQQLAHNWRMRFTNLPVIAITGSNGKTTTKDLTAAVLSARGPVLKTQANFNNEIGLPMTLLGIREEHTAAVVEIGMRGFHQIEAMAPIAEPQIGIVTNVGETHMELLGSLENIAKAKAELVEAIPAGGTVILNADNKYVAGMRDKVKAGVRVLTFGLEQEADVRGDAIETEGQTTKFVVTYQKERQEYTIAMVGRHNVYNALAAIAAGFALGLTAAEIRQGLQNLEATKMRFECKKVKEWNVVNDAYNASPMSMTAAINTLSELTKGRKIAVMGDMLELGSVSVEAHRHVGEELAQHHFAAVITRGEMGNHIADGASKGGVPAVFRCASHEEAAQRLHEILQPEDTILFKGSRGMQMEKIIDLL</sequence>
<comment type="caution">
    <text evidence="15">The sequence shown here is derived from an EMBL/GenBank/DDBJ whole genome shotgun (WGS) entry which is preliminary data.</text>
</comment>
<feature type="domain" description="Mur ligase central" evidence="14">
    <location>
        <begin position="113"/>
        <end position="300"/>
    </location>
</feature>
<keyword evidence="16" id="KW-1185">Reference proteome</keyword>
<keyword evidence="6 10" id="KW-0133">Cell shape</keyword>
<dbReference type="Pfam" id="PF08245">
    <property type="entry name" value="Mur_ligase_M"/>
    <property type="match status" value="1"/>
</dbReference>
<dbReference type="AlphaFoldDB" id="A0A5D6W985"/>
<evidence type="ECO:0000256" key="10">
    <source>
        <dbReference type="HAMAP-Rule" id="MF_02019"/>
    </source>
</evidence>
<keyword evidence="3 10" id="KW-0132">Cell division</keyword>
<dbReference type="Gene3D" id="3.40.1390.10">
    <property type="entry name" value="MurE/MurF, N-terminal domain"/>
    <property type="match status" value="1"/>
</dbReference>
<gene>
    <name evidence="10" type="primary">murF</name>
    <name evidence="15" type="ORF">FZ040_06640</name>
</gene>
<evidence type="ECO:0000259" key="14">
    <source>
        <dbReference type="Pfam" id="PF08245"/>
    </source>
</evidence>
<reference evidence="15 16" key="1">
    <citation type="submission" date="2019-08" db="EMBL/GenBank/DDBJ databases">
        <title>Selenomonas sp. mPRGC5 and Selenomonas sp. mPRGC8 isolated from ruminal fluid of dairy goat (Capra hircus).</title>
        <authorList>
            <person name="Poothong S."/>
            <person name="Nuengjamnong C."/>
            <person name="Tanasupawat S."/>
        </authorList>
    </citation>
    <scope>NUCLEOTIDE SEQUENCE [LARGE SCALE GENOMIC DNA]</scope>
    <source>
        <strain evidence="16">mPRGC5</strain>
    </source>
</reference>
<organism evidence="15 16">
    <name type="scientific">Selenomonas ruminis</name>
    <dbReference type="NCBI Taxonomy" id="2593411"/>
    <lineage>
        <taxon>Bacteria</taxon>
        <taxon>Bacillati</taxon>
        <taxon>Bacillota</taxon>
        <taxon>Negativicutes</taxon>
        <taxon>Selenomonadales</taxon>
        <taxon>Selenomonadaceae</taxon>
        <taxon>Selenomonas</taxon>
    </lineage>
</organism>
<dbReference type="Gene3D" id="3.40.1190.10">
    <property type="entry name" value="Mur-like, catalytic domain"/>
    <property type="match status" value="1"/>
</dbReference>
<dbReference type="GO" id="GO:0008360">
    <property type="term" value="P:regulation of cell shape"/>
    <property type="evidence" value="ECO:0007669"/>
    <property type="project" value="UniProtKB-KW"/>
</dbReference>
<dbReference type="GO" id="GO:0008766">
    <property type="term" value="F:UDP-N-acetylmuramoylalanyl-D-glutamyl-2,6-diaminopimelate-D-alanyl-D-alanine ligase activity"/>
    <property type="evidence" value="ECO:0007669"/>
    <property type="project" value="RHEA"/>
</dbReference>
<evidence type="ECO:0000256" key="8">
    <source>
        <dbReference type="ARBA" id="ARBA00023306"/>
    </source>
</evidence>
<evidence type="ECO:0000313" key="15">
    <source>
        <dbReference type="EMBL" id="TYZ23545.1"/>
    </source>
</evidence>
<evidence type="ECO:0000256" key="4">
    <source>
        <dbReference type="ARBA" id="ARBA00022741"/>
    </source>
</evidence>
<dbReference type="EMBL" id="VTOY01000003">
    <property type="protein sequence ID" value="TYZ23545.1"/>
    <property type="molecule type" value="Genomic_DNA"/>
</dbReference>
<comment type="pathway">
    <text evidence="10 11">Cell wall biogenesis; peptidoglycan biosynthesis.</text>
</comment>
<dbReference type="EC" id="6.3.2.10" evidence="10 11"/>
<proteinExistence type="inferred from homology"/>
<dbReference type="NCBIfam" id="TIGR01143">
    <property type="entry name" value="murF"/>
    <property type="match status" value="1"/>
</dbReference>
<dbReference type="GO" id="GO:0051301">
    <property type="term" value="P:cell division"/>
    <property type="evidence" value="ECO:0007669"/>
    <property type="project" value="UniProtKB-KW"/>
</dbReference>
<feature type="domain" description="Mur ligase C-terminal" evidence="13">
    <location>
        <begin position="323"/>
        <end position="446"/>
    </location>
</feature>
<dbReference type="RefSeq" id="WP_149171271.1">
    <property type="nucleotide sequence ID" value="NZ_VTOY01000003.1"/>
</dbReference>
<name>A0A5D6W985_9FIRM</name>
<evidence type="ECO:0000259" key="13">
    <source>
        <dbReference type="Pfam" id="PF02875"/>
    </source>
</evidence>
<evidence type="ECO:0000256" key="7">
    <source>
        <dbReference type="ARBA" id="ARBA00022984"/>
    </source>
</evidence>
<dbReference type="Proteomes" id="UP000323646">
    <property type="component" value="Unassembled WGS sequence"/>
</dbReference>
<comment type="catalytic activity">
    <reaction evidence="10 11">
        <text>D-alanyl-D-alanine + UDP-N-acetyl-alpha-D-muramoyl-L-alanyl-gamma-D-glutamyl-meso-2,6-diaminopimelate + ATP = UDP-N-acetyl-alpha-D-muramoyl-L-alanyl-gamma-D-glutamyl-meso-2,6-diaminopimeloyl-D-alanyl-D-alanine + ADP + phosphate + H(+)</text>
        <dbReference type="Rhea" id="RHEA:28374"/>
        <dbReference type="ChEBI" id="CHEBI:15378"/>
        <dbReference type="ChEBI" id="CHEBI:30616"/>
        <dbReference type="ChEBI" id="CHEBI:43474"/>
        <dbReference type="ChEBI" id="CHEBI:57822"/>
        <dbReference type="ChEBI" id="CHEBI:61386"/>
        <dbReference type="ChEBI" id="CHEBI:83905"/>
        <dbReference type="ChEBI" id="CHEBI:456216"/>
        <dbReference type="EC" id="6.3.2.10"/>
    </reaction>
</comment>
<feature type="domain" description="Mur ligase N-terminal catalytic" evidence="12">
    <location>
        <begin position="31"/>
        <end position="101"/>
    </location>
</feature>
<dbReference type="InterPro" id="IPR005863">
    <property type="entry name" value="UDP-N-AcMur_synth"/>
</dbReference>
<dbReference type="GO" id="GO:0005524">
    <property type="term" value="F:ATP binding"/>
    <property type="evidence" value="ECO:0007669"/>
    <property type="project" value="UniProtKB-UniRule"/>
</dbReference>
<evidence type="ECO:0000313" key="16">
    <source>
        <dbReference type="Proteomes" id="UP000323646"/>
    </source>
</evidence>
<dbReference type="Gene3D" id="3.90.190.20">
    <property type="entry name" value="Mur ligase, C-terminal domain"/>
    <property type="match status" value="1"/>
</dbReference>
<keyword evidence="7 10" id="KW-0573">Peptidoglycan synthesis</keyword>
<evidence type="ECO:0000256" key="9">
    <source>
        <dbReference type="ARBA" id="ARBA00023316"/>
    </source>
</evidence>
<dbReference type="GO" id="GO:0071555">
    <property type="term" value="P:cell wall organization"/>
    <property type="evidence" value="ECO:0007669"/>
    <property type="project" value="UniProtKB-KW"/>
</dbReference>
<dbReference type="InterPro" id="IPR036615">
    <property type="entry name" value="Mur_ligase_C_dom_sf"/>
</dbReference>
<keyword evidence="2 10" id="KW-0436">Ligase</keyword>
<keyword evidence="9 10" id="KW-0961">Cell wall biogenesis/degradation</keyword>
<evidence type="ECO:0000256" key="6">
    <source>
        <dbReference type="ARBA" id="ARBA00022960"/>
    </source>
</evidence>
<comment type="subcellular location">
    <subcellularLocation>
        <location evidence="10 11">Cytoplasm</location>
    </subcellularLocation>
</comment>
<keyword evidence="4 10" id="KW-0547">Nucleotide-binding</keyword>
<dbReference type="HAMAP" id="MF_02019">
    <property type="entry name" value="MurF"/>
    <property type="match status" value="1"/>
</dbReference>
<evidence type="ECO:0000256" key="3">
    <source>
        <dbReference type="ARBA" id="ARBA00022618"/>
    </source>
</evidence>
<accession>A0A5D6W985</accession>
<feature type="binding site" evidence="10">
    <location>
        <begin position="115"/>
        <end position="121"/>
    </location>
    <ligand>
        <name>ATP</name>
        <dbReference type="ChEBI" id="CHEBI:30616"/>
    </ligand>
</feature>
<keyword evidence="5 10" id="KW-0067">ATP-binding</keyword>
<evidence type="ECO:0000259" key="12">
    <source>
        <dbReference type="Pfam" id="PF01225"/>
    </source>
</evidence>
<evidence type="ECO:0000256" key="1">
    <source>
        <dbReference type="ARBA" id="ARBA00022490"/>
    </source>
</evidence>
<dbReference type="InterPro" id="IPR035911">
    <property type="entry name" value="MurE/MurF_N"/>
</dbReference>
<dbReference type="InterPro" id="IPR000713">
    <property type="entry name" value="Mur_ligase_N"/>
</dbReference>
<dbReference type="GO" id="GO:0005737">
    <property type="term" value="C:cytoplasm"/>
    <property type="evidence" value="ECO:0007669"/>
    <property type="project" value="UniProtKB-SubCell"/>
</dbReference>
<dbReference type="Pfam" id="PF02875">
    <property type="entry name" value="Mur_ligase_C"/>
    <property type="match status" value="1"/>
</dbReference>
<dbReference type="PANTHER" id="PTHR43024">
    <property type="entry name" value="UDP-N-ACETYLMURAMOYL-TRIPEPTIDE--D-ALANYL-D-ALANINE LIGASE"/>
    <property type="match status" value="1"/>
</dbReference>
<keyword evidence="1 10" id="KW-0963">Cytoplasm</keyword>
<dbReference type="Pfam" id="PF01225">
    <property type="entry name" value="Mur_ligase"/>
    <property type="match status" value="1"/>
</dbReference>
<dbReference type="InterPro" id="IPR004101">
    <property type="entry name" value="Mur_ligase_C"/>
</dbReference>
<dbReference type="SUPFAM" id="SSF63418">
    <property type="entry name" value="MurE/MurF N-terminal domain"/>
    <property type="match status" value="1"/>
</dbReference>
<dbReference type="SUPFAM" id="SSF53244">
    <property type="entry name" value="MurD-like peptide ligases, peptide-binding domain"/>
    <property type="match status" value="1"/>
</dbReference>
<evidence type="ECO:0000256" key="11">
    <source>
        <dbReference type="RuleBase" id="RU004136"/>
    </source>
</evidence>
<dbReference type="PANTHER" id="PTHR43024:SF1">
    <property type="entry name" value="UDP-N-ACETYLMURAMOYL-TRIPEPTIDE--D-ALANYL-D-ALANINE LIGASE"/>
    <property type="match status" value="1"/>
</dbReference>
<protein>
    <recommendedName>
        <fullName evidence="10 11">UDP-N-acetylmuramoyl-tripeptide--D-alanyl-D-alanine ligase</fullName>
        <ecNumber evidence="10 11">6.3.2.10</ecNumber>
    </recommendedName>
    <alternativeName>
        <fullName evidence="10">D-alanyl-D-alanine-adding enzyme</fullName>
    </alternativeName>
</protein>
<dbReference type="GO" id="GO:0009252">
    <property type="term" value="P:peptidoglycan biosynthetic process"/>
    <property type="evidence" value="ECO:0007669"/>
    <property type="project" value="UniProtKB-UniRule"/>
</dbReference>
<dbReference type="SUPFAM" id="SSF53623">
    <property type="entry name" value="MurD-like peptide ligases, catalytic domain"/>
    <property type="match status" value="1"/>
</dbReference>
<evidence type="ECO:0000256" key="5">
    <source>
        <dbReference type="ARBA" id="ARBA00022840"/>
    </source>
</evidence>
<dbReference type="InterPro" id="IPR051046">
    <property type="entry name" value="MurCDEF_CellWall_CoF430Synth"/>
</dbReference>
<dbReference type="OrthoDB" id="9801978at2"/>
<comment type="function">
    <text evidence="10 11">Involved in cell wall formation. Catalyzes the final step in the synthesis of UDP-N-acetylmuramoyl-pentapeptide, the precursor of murein.</text>
</comment>
<dbReference type="InterPro" id="IPR013221">
    <property type="entry name" value="Mur_ligase_cen"/>
</dbReference>